<evidence type="ECO:0000313" key="3">
    <source>
        <dbReference type="Proteomes" id="UP001168877"/>
    </source>
</evidence>
<dbReference type="AlphaFoldDB" id="A0AA39RYW2"/>
<reference evidence="2" key="2">
    <citation type="submission" date="2023-06" db="EMBL/GenBank/DDBJ databases">
        <authorList>
            <person name="Swenson N.G."/>
            <person name="Wegrzyn J.L."/>
            <person name="Mcevoy S.L."/>
        </authorList>
    </citation>
    <scope>NUCLEOTIDE SEQUENCE</scope>
    <source>
        <strain evidence="2">NS2018</strain>
        <tissue evidence="2">Leaf</tissue>
    </source>
</reference>
<dbReference type="EMBL" id="JAUESC010000383">
    <property type="protein sequence ID" value="KAK0585247.1"/>
    <property type="molecule type" value="Genomic_DNA"/>
</dbReference>
<comment type="caution">
    <text evidence="2">The sequence shown here is derived from an EMBL/GenBank/DDBJ whole genome shotgun (WGS) entry which is preliminary data.</text>
</comment>
<dbReference type="Gene3D" id="1.10.340.70">
    <property type="match status" value="1"/>
</dbReference>
<accession>A0AA39RYW2</accession>
<dbReference type="PANTHER" id="PTHR37984:SF5">
    <property type="entry name" value="PROTEIN NYNRIN-LIKE"/>
    <property type="match status" value="1"/>
</dbReference>
<gene>
    <name evidence="2" type="ORF">LWI29_025409</name>
</gene>
<keyword evidence="3" id="KW-1185">Reference proteome</keyword>
<feature type="domain" description="Integrase zinc-binding" evidence="1">
    <location>
        <begin position="54"/>
        <end position="106"/>
    </location>
</feature>
<dbReference type="FunFam" id="1.10.340.70:FF:000001">
    <property type="entry name" value="Retrovirus-related Pol polyprotein from transposon gypsy-like Protein"/>
    <property type="match status" value="1"/>
</dbReference>
<dbReference type="Proteomes" id="UP001168877">
    <property type="component" value="Unassembled WGS sequence"/>
</dbReference>
<dbReference type="PANTHER" id="PTHR37984">
    <property type="entry name" value="PROTEIN CBG26694"/>
    <property type="match status" value="1"/>
</dbReference>
<reference evidence="2" key="1">
    <citation type="journal article" date="2022" name="Plant J.">
        <title>Strategies of tolerance reflected in two North American maple genomes.</title>
        <authorList>
            <person name="McEvoy S.L."/>
            <person name="Sezen U.U."/>
            <person name="Trouern-Trend A."/>
            <person name="McMahon S.M."/>
            <person name="Schaberg P.G."/>
            <person name="Yang J."/>
            <person name="Wegrzyn J.L."/>
            <person name="Swenson N.G."/>
        </authorList>
    </citation>
    <scope>NUCLEOTIDE SEQUENCE</scope>
    <source>
        <strain evidence="2">NS2018</strain>
    </source>
</reference>
<proteinExistence type="predicted"/>
<evidence type="ECO:0000259" key="1">
    <source>
        <dbReference type="Pfam" id="PF17921"/>
    </source>
</evidence>
<dbReference type="Pfam" id="PF17921">
    <property type="entry name" value="Integrase_H2C2"/>
    <property type="match status" value="1"/>
</dbReference>
<name>A0AA39RYW2_ACESA</name>
<dbReference type="InterPro" id="IPR050951">
    <property type="entry name" value="Retrovirus_Pol_polyprotein"/>
</dbReference>
<evidence type="ECO:0000313" key="2">
    <source>
        <dbReference type="EMBL" id="KAK0585247.1"/>
    </source>
</evidence>
<sequence length="171" mass="19500">MTVSIPGFESFCNLLMEDPYSVNIITNLGSAENKAFLLVDGFLFRNNQLCIPESSLRVKIIKELHDEGHVGRDRTLQLVRDSYFWPTIRREVERYMERCRVCQVSKGKATNAGLLMPLPVPSHPWTDLSMDFVLGLPRTQRGFDSIFVVVDRKGHGFIEMVTTQSIPRLLA</sequence>
<dbReference type="InterPro" id="IPR041588">
    <property type="entry name" value="Integrase_H2C2"/>
</dbReference>
<organism evidence="2 3">
    <name type="scientific">Acer saccharum</name>
    <name type="common">Sugar maple</name>
    <dbReference type="NCBI Taxonomy" id="4024"/>
    <lineage>
        <taxon>Eukaryota</taxon>
        <taxon>Viridiplantae</taxon>
        <taxon>Streptophyta</taxon>
        <taxon>Embryophyta</taxon>
        <taxon>Tracheophyta</taxon>
        <taxon>Spermatophyta</taxon>
        <taxon>Magnoliopsida</taxon>
        <taxon>eudicotyledons</taxon>
        <taxon>Gunneridae</taxon>
        <taxon>Pentapetalae</taxon>
        <taxon>rosids</taxon>
        <taxon>malvids</taxon>
        <taxon>Sapindales</taxon>
        <taxon>Sapindaceae</taxon>
        <taxon>Hippocastanoideae</taxon>
        <taxon>Acereae</taxon>
        <taxon>Acer</taxon>
    </lineage>
</organism>
<protein>
    <recommendedName>
        <fullName evidence="1">Integrase zinc-binding domain-containing protein</fullName>
    </recommendedName>
</protein>